<dbReference type="PANTHER" id="PTHR46225:SF19">
    <property type="entry name" value="RING-TYPE DOMAIN-CONTAINING PROTEIN"/>
    <property type="match status" value="1"/>
</dbReference>
<feature type="transmembrane region" description="Helical" evidence="6">
    <location>
        <begin position="243"/>
        <end position="271"/>
    </location>
</feature>
<dbReference type="PROSITE" id="PS50089">
    <property type="entry name" value="ZF_RING_2"/>
    <property type="match status" value="1"/>
</dbReference>
<dbReference type="InterPro" id="IPR001841">
    <property type="entry name" value="Znf_RING"/>
</dbReference>
<dbReference type="Pfam" id="PF13639">
    <property type="entry name" value="zf-RING_2"/>
    <property type="match status" value="1"/>
</dbReference>
<reference evidence="8" key="1">
    <citation type="submission" date="2022-03" db="EMBL/GenBank/DDBJ databases">
        <title>A functionally conserved STORR gene fusion in Papaver species that diverged 16.8 million years ago.</title>
        <authorList>
            <person name="Catania T."/>
        </authorList>
    </citation>
    <scope>NUCLEOTIDE SEQUENCE</scope>
    <source>
        <strain evidence="8">S-191538</strain>
    </source>
</reference>
<feature type="region of interest" description="Disordered" evidence="5">
    <location>
        <begin position="144"/>
        <end position="164"/>
    </location>
</feature>
<feature type="transmembrane region" description="Helical" evidence="6">
    <location>
        <begin position="113"/>
        <end position="133"/>
    </location>
</feature>
<dbReference type="EMBL" id="JAJJMA010271441">
    <property type="protein sequence ID" value="MCL7045586.1"/>
    <property type="molecule type" value="Genomic_DNA"/>
</dbReference>
<feature type="transmembrane region" description="Helical" evidence="6">
    <location>
        <begin position="80"/>
        <end position="101"/>
    </location>
</feature>
<keyword evidence="9" id="KW-1185">Reference proteome</keyword>
<keyword evidence="6" id="KW-0812">Transmembrane</keyword>
<name>A0AA42B071_PAPNU</name>
<keyword evidence="1" id="KW-0479">Metal-binding</keyword>
<evidence type="ECO:0000256" key="4">
    <source>
        <dbReference type="PROSITE-ProRule" id="PRU00175"/>
    </source>
</evidence>
<keyword evidence="6" id="KW-1133">Transmembrane helix</keyword>
<dbReference type="Gene3D" id="3.30.40.10">
    <property type="entry name" value="Zinc/RING finger domain, C3HC4 (zinc finger)"/>
    <property type="match status" value="1"/>
</dbReference>
<feature type="compositionally biased region" description="Polar residues" evidence="5">
    <location>
        <begin position="144"/>
        <end position="158"/>
    </location>
</feature>
<dbReference type="PANTHER" id="PTHR46225">
    <property type="entry name" value="C3H4 TYPE ZINC FINGER PROTEIN"/>
    <property type="match status" value="1"/>
</dbReference>
<dbReference type="InterPro" id="IPR013083">
    <property type="entry name" value="Znf_RING/FYVE/PHD"/>
</dbReference>
<accession>A0AA42B071</accession>
<dbReference type="InterPro" id="IPR011016">
    <property type="entry name" value="Znf_RING-CH"/>
</dbReference>
<feature type="region of interest" description="Disordered" evidence="5">
    <location>
        <begin position="1"/>
        <end position="60"/>
    </location>
</feature>
<feature type="domain" description="RING-type" evidence="7">
    <location>
        <begin position="336"/>
        <end position="377"/>
    </location>
</feature>
<comment type="caution">
    <text evidence="8">The sequence shown here is derived from an EMBL/GenBank/DDBJ whole genome shotgun (WGS) entry which is preliminary data.</text>
</comment>
<keyword evidence="6" id="KW-0472">Membrane</keyword>
<dbReference type="SMART" id="SM00744">
    <property type="entry name" value="RINGv"/>
    <property type="match status" value="1"/>
</dbReference>
<keyword evidence="2 4" id="KW-0863">Zinc-finger</keyword>
<evidence type="ECO:0000313" key="8">
    <source>
        <dbReference type="EMBL" id="MCL7045586.1"/>
    </source>
</evidence>
<evidence type="ECO:0000256" key="5">
    <source>
        <dbReference type="SAM" id="MobiDB-lite"/>
    </source>
</evidence>
<organism evidence="8 9">
    <name type="scientific">Papaver nudicaule</name>
    <name type="common">Iceland poppy</name>
    <dbReference type="NCBI Taxonomy" id="74823"/>
    <lineage>
        <taxon>Eukaryota</taxon>
        <taxon>Viridiplantae</taxon>
        <taxon>Streptophyta</taxon>
        <taxon>Embryophyta</taxon>
        <taxon>Tracheophyta</taxon>
        <taxon>Spermatophyta</taxon>
        <taxon>Magnoliopsida</taxon>
        <taxon>Ranunculales</taxon>
        <taxon>Papaveraceae</taxon>
        <taxon>Papaveroideae</taxon>
        <taxon>Papaver</taxon>
    </lineage>
</organism>
<feature type="region of interest" description="Disordered" evidence="5">
    <location>
        <begin position="300"/>
        <end position="320"/>
    </location>
</feature>
<evidence type="ECO:0000256" key="3">
    <source>
        <dbReference type="ARBA" id="ARBA00022833"/>
    </source>
</evidence>
<evidence type="ECO:0000256" key="1">
    <source>
        <dbReference type="ARBA" id="ARBA00022723"/>
    </source>
</evidence>
<gene>
    <name evidence="8" type="ORF">MKW94_008735</name>
</gene>
<dbReference type="SUPFAM" id="SSF57850">
    <property type="entry name" value="RING/U-box"/>
    <property type="match status" value="1"/>
</dbReference>
<evidence type="ECO:0000256" key="6">
    <source>
        <dbReference type="SAM" id="Phobius"/>
    </source>
</evidence>
<feature type="transmembrane region" description="Helical" evidence="6">
    <location>
        <begin position="209"/>
        <end position="231"/>
    </location>
</feature>
<evidence type="ECO:0000259" key="7">
    <source>
        <dbReference type="PROSITE" id="PS50089"/>
    </source>
</evidence>
<sequence>MERSENRSADHIIDIGRRSDTSAPGPDSRHDEERASSTSVLPVSQSSLASSSGANSRNSSFIRRSEGYGRRRRSLLNSGLWFLIELVVVLSQIIASIIVLSLSRHWSPQAVVLFAWVAGYAFGCVASLPLLYWRFLHRNQGTEQDSTQARQDASQTNPPTEPSPLMAISVLQGTDEEDRQTAVTSTRNAQSMRISARLNVLVVYRFKRALHLFFVWWITIGNVWIFGLGWHSPSADAPYFYRFSILFLKICCVGFAWLYAAYATIFCCLLCSQVDRNHTRGAATETIIGLPTYKFKMSDRNGDDQDTNSEGVTESGGTLEAGTEKERIISGEDAVCCICLEKYADNDELRELPCAHFFHVDCVDKWLKKNGSCPLCKRDIGKLMGTCTHLQ</sequence>
<evidence type="ECO:0000256" key="2">
    <source>
        <dbReference type="ARBA" id="ARBA00022771"/>
    </source>
</evidence>
<feature type="compositionally biased region" description="Basic and acidic residues" evidence="5">
    <location>
        <begin position="1"/>
        <end position="20"/>
    </location>
</feature>
<evidence type="ECO:0000313" key="9">
    <source>
        <dbReference type="Proteomes" id="UP001177140"/>
    </source>
</evidence>
<dbReference type="SMART" id="SM00184">
    <property type="entry name" value="RING"/>
    <property type="match status" value="1"/>
</dbReference>
<dbReference type="FunFam" id="3.30.40.10:FF:000348">
    <property type="entry name" value="E3 ubiquitin-protein ligase"/>
    <property type="match status" value="1"/>
</dbReference>
<proteinExistence type="predicted"/>
<dbReference type="Proteomes" id="UP001177140">
    <property type="component" value="Unassembled WGS sequence"/>
</dbReference>
<dbReference type="AlphaFoldDB" id="A0AA42B071"/>
<keyword evidence="3" id="KW-0862">Zinc</keyword>
<dbReference type="GO" id="GO:0008270">
    <property type="term" value="F:zinc ion binding"/>
    <property type="evidence" value="ECO:0007669"/>
    <property type="project" value="UniProtKB-KW"/>
</dbReference>
<protein>
    <recommendedName>
        <fullName evidence="7">RING-type domain-containing protein</fullName>
    </recommendedName>
</protein>
<feature type="compositionally biased region" description="Low complexity" evidence="5">
    <location>
        <begin position="36"/>
        <end position="60"/>
    </location>
</feature>